<sequence>MKTDLIRGFTYLSLAVGAAITWWVPSMVLVNVGGRATDSVFAVFLATSALLMSWGAFRAKPLLEYAAAPLGITAFVVYVICSFIYGRYGMGLVVGAHAGWLLARYWTLRCELRDFRKEGTRCRQQR</sequence>
<keyword evidence="1" id="KW-1133">Transmembrane helix</keyword>
<feature type="transmembrane region" description="Helical" evidence="1">
    <location>
        <begin position="62"/>
        <end position="85"/>
    </location>
</feature>
<keyword evidence="1" id="KW-0472">Membrane</keyword>
<gene>
    <name evidence="2" type="ORF">SAMN05216268_126144</name>
</gene>
<reference evidence="3" key="1">
    <citation type="submission" date="2016-11" db="EMBL/GenBank/DDBJ databases">
        <authorList>
            <person name="Jaros S."/>
            <person name="Januszkiewicz K."/>
            <person name="Wedrychowicz H."/>
        </authorList>
    </citation>
    <scope>NUCLEOTIDE SEQUENCE [LARGE SCALE GENOMIC DNA]</scope>
    <source>
        <strain evidence="3">CGMCC 4.3555</strain>
    </source>
</reference>
<accession>A0A9X8N7Z8</accession>
<feature type="transmembrane region" description="Helical" evidence="1">
    <location>
        <begin position="12"/>
        <end position="33"/>
    </location>
</feature>
<dbReference type="AlphaFoldDB" id="A0A9X8N7Z8"/>
<comment type="caution">
    <text evidence="2">The sequence shown here is derived from an EMBL/GenBank/DDBJ whole genome shotgun (WGS) entry which is preliminary data.</text>
</comment>
<organism evidence="2 3">
    <name type="scientific">Streptomyces yunnanensis</name>
    <dbReference type="NCBI Taxonomy" id="156453"/>
    <lineage>
        <taxon>Bacteria</taxon>
        <taxon>Bacillati</taxon>
        <taxon>Actinomycetota</taxon>
        <taxon>Actinomycetes</taxon>
        <taxon>Kitasatosporales</taxon>
        <taxon>Streptomycetaceae</taxon>
        <taxon>Streptomyces</taxon>
    </lineage>
</organism>
<evidence type="ECO:0000256" key="1">
    <source>
        <dbReference type="SAM" id="Phobius"/>
    </source>
</evidence>
<dbReference type="EMBL" id="FRBK01000026">
    <property type="protein sequence ID" value="SHN24843.1"/>
    <property type="molecule type" value="Genomic_DNA"/>
</dbReference>
<name>A0A9X8N7Z8_9ACTN</name>
<keyword evidence="1" id="KW-0812">Transmembrane</keyword>
<feature type="transmembrane region" description="Helical" evidence="1">
    <location>
        <begin position="39"/>
        <end position="57"/>
    </location>
</feature>
<dbReference type="RefSeq" id="WP_073449077.1">
    <property type="nucleotide sequence ID" value="NZ_FRBK01000026.1"/>
</dbReference>
<evidence type="ECO:0000313" key="2">
    <source>
        <dbReference type="EMBL" id="SHN24843.1"/>
    </source>
</evidence>
<feature type="transmembrane region" description="Helical" evidence="1">
    <location>
        <begin position="91"/>
        <end position="108"/>
    </location>
</feature>
<proteinExistence type="predicted"/>
<evidence type="ECO:0000313" key="3">
    <source>
        <dbReference type="Proteomes" id="UP000184388"/>
    </source>
</evidence>
<protein>
    <submittedName>
        <fullName evidence="2">Uncharacterized protein</fullName>
    </submittedName>
</protein>
<dbReference type="Proteomes" id="UP000184388">
    <property type="component" value="Unassembled WGS sequence"/>
</dbReference>